<dbReference type="Pfam" id="PF02113">
    <property type="entry name" value="Peptidase_S13"/>
    <property type="match status" value="2"/>
</dbReference>
<dbReference type="Gene3D" id="3.40.710.10">
    <property type="entry name" value="DD-peptidase/beta-lactamase superfamily"/>
    <property type="match status" value="2"/>
</dbReference>
<evidence type="ECO:0000256" key="1">
    <source>
        <dbReference type="ARBA" id="ARBA00006096"/>
    </source>
</evidence>
<dbReference type="InterPro" id="IPR012338">
    <property type="entry name" value="Beta-lactam/transpept-like"/>
</dbReference>
<dbReference type="AlphaFoldDB" id="A0A2S6I6T4"/>
<dbReference type="EMBL" id="PTJC01000005">
    <property type="protein sequence ID" value="PPK87197.1"/>
    <property type="molecule type" value="Genomic_DNA"/>
</dbReference>
<dbReference type="GO" id="GO:0006508">
    <property type="term" value="P:proteolysis"/>
    <property type="evidence" value="ECO:0007669"/>
    <property type="project" value="InterPro"/>
</dbReference>
<evidence type="ECO:0000256" key="2">
    <source>
        <dbReference type="ARBA" id="ARBA00022801"/>
    </source>
</evidence>
<evidence type="ECO:0000313" key="5">
    <source>
        <dbReference type="Proteomes" id="UP000237662"/>
    </source>
</evidence>
<gene>
    <name evidence="4" type="ORF">CLV84_0133</name>
</gene>
<sequence length="447" mass="50483">MRIPLLVLCCLFFLGVSQAQDTSRRATTRALDNRIENSLFGEAHTGFALYDLEAQRPVYGYNANRYFVPASNTKLLTFLVANRLLEAAAPAVVYQAFEDRIELWGTGYPLLLHPAFVGYDTLLPWLATRDLPLVLNFPNGDIPPRYGAGWSWDDFNYGYVFERSLLPVYGNRLYLEYREAGDTGREALFGSPAEVVDNLVMDAAQERTISRVEGSNRFTVNANFYRPYNFPLERALSVDSATTVRYLSSALPGSSIRSGDRPRPPLDALRTISTPLPDTLYRKLLQDSDNYLAEQLILLAATSRYGRPDEEAFFEWATDTLFQEMGLGEISFRDGSGLSRYNLVKPEQLVQVIAALDREVGRERLRSLLPTGGINGTLKQRFDNQPEPYVWAKTGSLSGVICISGLLRTRSGRWLAFSFMHNNVMGSSREYYATMEDILGWVYENLR</sequence>
<comment type="similarity">
    <text evidence="1">Belongs to the peptidase S13 family.</text>
</comment>
<evidence type="ECO:0000256" key="3">
    <source>
        <dbReference type="SAM" id="SignalP"/>
    </source>
</evidence>
<keyword evidence="5" id="KW-1185">Reference proteome</keyword>
<proteinExistence type="inferred from homology"/>
<organism evidence="4 5">
    <name type="scientific">Neolewinella xylanilytica</name>
    <dbReference type="NCBI Taxonomy" id="1514080"/>
    <lineage>
        <taxon>Bacteria</taxon>
        <taxon>Pseudomonadati</taxon>
        <taxon>Bacteroidota</taxon>
        <taxon>Saprospiria</taxon>
        <taxon>Saprospirales</taxon>
        <taxon>Lewinellaceae</taxon>
        <taxon>Neolewinella</taxon>
    </lineage>
</organism>
<name>A0A2S6I6T4_9BACT</name>
<keyword evidence="2" id="KW-0378">Hydrolase</keyword>
<dbReference type="RefSeq" id="WP_104417815.1">
    <property type="nucleotide sequence ID" value="NZ_PTJC01000005.1"/>
</dbReference>
<dbReference type="SUPFAM" id="SSF56601">
    <property type="entry name" value="beta-lactamase/transpeptidase-like"/>
    <property type="match status" value="1"/>
</dbReference>
<dbReference type="GO" id="GO:0004185">
    <property type="term" value="F:serine-type carboxypeptidase activity"/>
    <property type="evidence" value="ECO:0007669"/>
    <property type="project" value="InterPro"/>
</dbReference>
<reference evidence="4 5" key="1">
    <citation type="submission" date="2018-02" db="EMBL/GenBank/DDBJ databases">
        <title>Genomic Encyclopedia of Archaeal and Bacterial Type Strains, Phase II (KMG-II): from individual species to whole genera.</title>
        <authorList>
            <person name="Goeker M."/>
        </authorList>
    </citation>
    <scope>NUCLEOTIDE SEQUENCE [LARGE SCALE GENOMIC DNA]</scope>
    <source>
        <strain evidence="4 5">DSM 29526</strain>
    </source>
</reference>
<protein>
    <submittedName>
        <fullName evidence="4">D-alanyl-D-alanine carboxypeptidase/D-alanyl-D-alanine-endopeptidase (Penicillin-binding protein 4)</fullName>
    </submittedName>
</protein>
<dbReference type="InterPro" id="IPR000667">
    <property type="entry name" value="Peptidase_S13"/>
</dbReference>
<keyword evidence="3" id="KW-0732">Signal</keyword>
<keyword evidence="4" id="KW-0121">Carboxypeptidase</keyword>
<comment type="caution">
    <text evidence="4">The sequence shown here is derived from an EMBL/GenBank/DDBJ whole genome shotgun (WGS) entry which is preliminary data.</text>
</comment>
<dbReference type="PANTHER" id="PTHR30023">
    <property type="entry name" value="D-ALANYL-D-ALANINE CARBOXYPEPTIDASE"/>
    <property type="match status" value="1"/>
</dbReference>
<dbReference type="GO" id="GO:0000270">
    <property type="term" value="P:peptidoglycan metabolic process"/>
    <property type="evidence" value="ECO:0007669"/>
    <property type="project" value="TreeGrafter"/>
</dbReference>
<dbReference type="OrthoDB" id="9802627at2"/>
<feature type="chain" id="PRO_5015665145" evidence="3">
    <location>
        <begin position="20"/>
        <end position="447"/>
    </location>
</feature>
<accession>A0A2S6I6T4</accession>
<dbReference type="PANTHER" id="PTHR30023:SF0">
    <property type="entry name" value="PENICILLIN-SENSITIVE CARBOXYPEPTIDASE A"/>
    <property type="match status" value="1"/>
</dbReference>
<keyword evidence="4" id="KW-0645">Protease</keyword>
<dbReference type="PRINTS" id="PR00922">
    <property type="entry name" value="DADACBPTASE3"/>
</dbReference>
<dbReference type="Proteomes" id="UP000237662">
    <property type="component" value="Unassembled WGS sequence"/>
</dbReference>
<feature type="signal peptide" evidence="3">
    <location>
        <begin position="1"/>
        <end position="19"/>
    </location>
</feature>
<evidence type="ECO:0000313" key="4">
    <source>
        <dbReference type="EMBL" id="PPK87197.1"/>
    </source>
</evidence>